<dbReference type="Pfam" id="PF01047">
    <property type="entry name" value="MarR"/>
    <property type="match status" value="1"/>
</dbReference>
<dbReference type="EMBL" id="QEAS01000012">
    <property type="protein sequence ID" value="PWG79775.1"/>
    <property type="molecule type" value="Genomic_DNA"/>
</dbReference>
<keyword evidence="3" id="KW-1185">Reference proteome</keyword>
<dbReference type="OrthoDB" id="763883at2"/>
<dbReference type="Proteomes" id="UP000245647">
    <property type="component" value="Unassembled WGS sequence"/>
</dbReference>
<dbReference type="Gene3D" id="1.10.10.10">
    <property type="entry name" value="Winged helix-like DNA-binding domain superfamily/Winged helix DNA-binding domain"/>
    <property type="match status" value="1"/>
</dbReference>
<protein>
    <submittedName>
        <fullName evidence="2">MarR family transcriptional regulator</fullName>
    </submittedName>
</protein>
<dbReference type="PANTHER" id="PTHR33164:SF43">
    <property type="entry name" value="HTH-TYPE TRANSCRIPTIONAL REPRESSOR YETL"/>
    <property type="match status" value="1"/>
</dbReference>
<dbReference type="RefSeq" id="WP_109416673.1">
    <property type="nucleotide sequence ID" value="NZ_QEAS01000012.1"/>
</dbReference>
<dbReference type="InterPro" id="IPR000835">
    <property type="entry name" value="HTH_MarR-typ"/>
</dbReference>
<name>A0A2U2PEE7_9SPHI</name>
<evidence type="ECO:0000259" key="1">
    <source>
        <dbReference type="PROSITE" id="PS50995"/>
    </source>
</evidence>
<dbReference type="GO" id="GO:0006950">
    <property type="term" value="P:response to stress"/>
    <property type="evidence" value="ECO:0007669"/>
    <property type="project" value="TreeGrafter"/>
</dbReference>
<dbReference type="SMART" id="SM00347">
    <property type="entry name" value="HTH_MARR"/>
    <property type="match status" value="1"/>
</dbReference>
<feature type="domain" description="HTH marR-type" evidence="1">
    <location>
        <begin position="1"/>
        <end position="150"/>
    </location>
</feature>
<dbReference type="AlphaFoldDB" id="A0A2U2PEE7"/>
<dbReference type="InterPro" id="IPR036388">
    <property type="entry name" value="WH-like_DNA-bd_sf"/>
</dbReference>
<organism evidence="2 3">
    <name type="scientific">Pararcticibacter amylolyticus</name>
    <dbReference type="NCBI Taxonomy" id="2173175"/>
    <lineage>
        <taxon>Bacteria</taxon>
        <taxon>Pseudomonadati</taxon>
        <taxon>Bacteroidota</taxon>
        <taxon>Sphingobacteriia</taxon>
        <taxon>Sphingobacteriales</taxon>
        <taxon>Sphingobacteriaceae</taxon>
        <taxon>Pararcticibacter</taxon>
    </lineage>
</organism>
<sequence>MELEKEIYQTTGFKNDYHKIVVNLIYSYSWVTGLVKERLNKKEVTLQQYNILRILRGQYPNPATINLLKERMLDKMSDASRIVERLVQKELVTRCINKNDRRAVDILITEKGLEVLQSLDPIVTPEDVLRTNLTDVEAAQLNSLLDKLRG</sequence>
<dbReference type="PANTHER" id="PTHR33164">
    <property type="entry name" value="TRANSCRIPTIONAL REGULATOR, MARR FAMILY"/>
    <property type="match status" value="1"/>
</dbReference>
<dbReference type="InterPro" id="IPR039422">
    <property type="entry name" value="MarR/SlyA-like"/>
</dbReference>
<gene>
    <name evidence="2" type="ORF">DDR33_15290</name>
</gene>
<proteinExistence type="predicted"/>
<evidence type="ECO:0000313" key="2">
    <source>
        <dbReference type="EMBL" id="PWG79775.1"/>
    </source>
</evidence>
<dbReference type="InterPro" id="IPR036390">
    <property type="entry name" value="WH_DNA-bd_sf"/>
</dbReference>
<evidence type="ECO:0000313" key="3">
    <source>
        <dbReference type="Proteomes" id="UP000245647"/>
    </source>
</evidence>
<dbReference type="SUPFAM" id="SSF46785">
    <property type="entry name" value="Winged helix' DNA-binding domain"/>
    <property type="match status" value="1"/>
</dbReference>
<dbReference type="GO" id="GO:0003700">
    <property type="term" value="F:DNA-binding transcription factor activity"/>
    <property type="evidence" value="ECO:0007669"/>
    <property type="project" value="InterPro"/>
</dbReference>
<dbReference type="PROSITE" id="PS50995">
    <property type="entry name" value="HTH_MARR_2"/>
    <property type="match status" value="1"/>
</dbReference>
<dbReference type="PRINTS" id="PR00598">
    <property type="entry name" value="HTHMARR"/>
</dbReference>
<accession>A0A2U2PEE7</accession>
<reference evidence="2 3" key="1">
    <citation type="submission" date="2018-04" db="EMBL/GenBank/DDBJ databases">
        <title>Pedobacter chongqingensis sp. nov., isolated from a rottenly hemp rope.</title>
        <authorList>
            <person name="Cai Y."/>
        </authorList>
    </citation>
    <scope>NUCLEOTIDE SEQUENCE [LARGE SCALE GENOMIC DNA]</scope>
    <source>
        <strain evidence="2 3">FJ4-8</strain>
    </source>
</reference>
<comment type="caution">
    <text evidence="2">The sequence shown here is derived from an EMBL/GenBank/DDBJ whole genome shotgun (WGS) entry which is preliminary data.</text>
</comment>